<name>A0ABQ4YPS3_9ASTR</name>
<feature type="compositionally biased region" description="Basic and acidic residues" evidence="1">
    <location>
        <begin position="177"/>
        <end position="191"/>
    </location>
</feature>
<organism evidence="2 3">
    <name type="scientific">Tanacetum coccineum</name>
    <dbReference type="NCBI Taxonomy" id="301880"/>
    <lineage>
        <taxon>Eukaryota</taxon>
        <taxon>Viridiplantae</taxon>
        <taxon>Streptophyta</taxon>
        <taxon>Embryophyta</taxon>
        <taxon>Tracheophyta</taxon>
        <taxon>Spermatophyta</taxon>
        <taxon>Magnoliopsida</taxon>
        <taxon>eudicotyledons</taxon>
        <taxon>Gunneridae</taxon>
        <taxon>Pentapetalae</taxon>
        <taxon>asterids</taxon>
        <taxon>campanulids</taxon>
        <taxon>Asterales</taxon>
        <taxon>Asteraceae</taxon>
        <taxon>Asteroideae</taxon>
        <taxon>Anthemideae</taxon>
        <taxon>Anthemidinae</taxon>
        <taxon>Tanacetum</taxon>
    </lineage>
</organism>
<feature type="compositionally biased region" description="Polar residues" evidence="1">
    <location>
        <begin position="194"/>
        <end position="205"/>
    </location>
</feature>
<evidence type="ECO:0000313" key="3">
    <source>
        <dbReference type="Proteomes" id="UP001151760"/>
    </source>
</evidence>
<dbReference type="Proteomes" id="UP001151760">
    <property type="component" value="Unassembled WGS sequence"/>
</dbReference>
<gene>
    <name evidence="2" type="ORF">Tco_0729428</name>
</gene>
<keyword evidence="3" id="KW-1185">Reference proteome</keyword>
<accession>A0ABQ4YPS3</accession>
<protein>
    <submittedName>
        <fullName evidence="2">Uncharacterized protein</fullName>
    </submittedName>
</protein>
<evidence type="ECO:0000256" key="1">
    <source>
        <dbReference type="SAM" id="MobiDB-lite"/>
    </source>
</evidence>
<sequence>MLSNANCHFKSISSMSSSGFYSSYCSFSCSRILLSFKLDKSGSKSENLDVTTVVTPSNEKTVKNKGVFNTVESNTVRRECCAPINKELVSDGKKKTVVPTIPKVDVVRPKQQEKPVRKTVKQVNTARQKAVVNVVKMNRVNAVKASACWVWRPVKPNSASITLKKYDYGNPKTKLEDLVRLNNPKDEKRAGAELTQQNDKSQYKK</sequence>
<dbReference type="EMBL" id="BQNB010010606">
    <property type="protein sequence ID" value="GJS79547.1"/>
    <property type="molecule type" value="Genomic_DNA"/>
</dbReference>
<evidence type="ECO:0000313" key="2">
    <source>
        <dbReference type="EMBL" id="GJS79547.1"/>
    </source>
</evidence>
<reference evidence="2" key="2">
    <citation type="submission" date="2022-01" db="EMBL/GenBank/DDBJ databases">
        <authorList>
            <person name="Yamashiro T."/>
            <person name="Shiraishi A."/>
            <person name="Satake H."/>
            <person name="Nakayama K."/>
        </authorList>
    </citation>
    <scope>NUCLEOTIDE SEQUENCE</scope>
</reference>
<proteinExistence type="predicted"/>
<comment type="caution">
    <text evidence="2">The sequence shown here is derived from an EMBL/GenBank/DDBJ whole genome shotgun (WGS) entry which is preliminary data.</text>
</comment>
<feature type="region of interest" description="Disordered" evidence="1">
    <location>
        <begin position="177"/>
        <end position="205"/>
    </location>
</feature>
<reference evidence="2" key="1">
    <citation type="journal article" date="2022" name="Int. J. Mol. Sci.">
        <title>Draft Genome of Tanacetum Coccineum: Genomic Comparison of Closely Related Tanacetum-Family Plants.</title>
        <authorList>
            <person name="Yamashiro T."/>
            <person name="Shiraishi A."/>
            <person name="Nakayama K."/>
            <person name="Satake H."/>
        </authorList>
    </citation>
    <scope>NUCLEOTIDE SEQUENCE</scope>
</reference>